<comment type="caution">
    <text evidence="2">The sequence shown here is derived from an EMBL/GenBank/DDBJ whole genome shotgun (WGS) entry which is preliminary data.</text>
</comment>
<feature type="signal peptide" evidence="1">
    <location>
        <begin position="1"/>
        <end position="23"/>
    </location>
</feature>
<gene>
    <name evidence="2" type="ORF">M8013_08425</name>
</gene>
<dbReference type="RefSeq" id="WP_271267339.1">
    <property type="nucleotide sequence ID" value="NZ_JAMGZJ010000072.1"/>
</dbReference>
<evidence type="ECO:0000313" key="2">
    <source>
        <dbReference type="EMBL" id="MCU6668773.1"/>
    </source>
</evidence>
<sequence length="144" mass="15839">MMKQQLKAVSMLAGLLFVAPVSALEIWHSNTVWANQGICSATFMLDSGMTEVGPLEIGVELVNAQGVVVAIETLNVDAFGDSEATRYQTTYLEDEAVCEDDLTVRFTSLTQVSGQKKTALPLSELQIRDFKPFRLINPQEDKRG</sequence>
<dbReference type="EMBL" id="JAMGZJ010000072">
    <property type="protein sequence ID" value="MCU6668773.1"/>
    <property type="molecule type" value="Genomic_DNA"/>
</dbReference>
<reference evidence="2" key="1">
    <citation type="submission" date="2022-05" db="EMBL/GenBank/DDBJ databases">
        <title>Description of a novel species of Leclercia; Leclercia tamurae and the Proposal for a Novel Genus Silvania gen. nov. Containing Two Novel Species Silvania hatchlandensis sp. nov. and Silvania confinis sp. nov. Isolated from the Rhizosphere of Oak.</title>
        <authorList>
            <person name="Maddock D.W."/>
            <person name="Brady C.L."/>
            <person name="Denman S."/>
            <person name="Arnold D."/>
        </authorList>
    </citation>
    <scope>NUCLEOTIDE SEQUENCE</scope>
    <source>
        <strain evidence="2">H4N4</strain>
    </source>
</reference>
<evidence type="ECO:0000256" key="1">
    <source>
        <dbReference type="SAM" id="SignalP"/>
    </source>
</evidence>
<keyword evidence="3" id="KW-1185">Reference proteome</keyword>
<evidence type="ECO:0000313" key="3">
    <source>
        <dbReference type="Proteomes" id="UP001061282"/>
    </source>
</evidence>
<protein>
    <submittedName>
        <fullName evidence="2">IrmA family protein</fullName>
    </submittedName>
</protein>
<organism evidence="2 3">
    <name type="scientific">Silvania confinis</name>
    <dbReference type="NCBI Taxonomy" id="2926470"/>
    <lineage>
        <taxon>Bacteria</taxon>
        <taxon>Pseudomonadati</taxon>
        <taxon>Pseudomonadota</taxon>
        <taxon>Gammaproteobacteria</taxon>
        <taxon>Enterobacterales</taxon>
        <taxon>Enterobacteriaceae</taxon>
        <taxon>Silvania</taxon>
    </lineage>
</organism>
<keyword evidence="1" id="KW-0732">Signal</keyword>
<dbReference type="InterPro" id="IPR040755">
    <property type="entry name" value="IrmA"/>
</dbReference>
<dbReference type="Pfam" id="PF18673">
    <property type="entry name" value="IrmA"/>
    <property type="match status" value="1"/>
</dbReference>
<feature type="chain" id="PRO_5039925452" evidence="1">
    <location>
        <begin position="24"/>
        <end position="144"/>
    </location>
</feature>
<name>A0A9J6QKE7_9ENTR</name>
<accession>A0A9J6QKE7</accession>
<dbReference type="AlphaFoldDB" id="A0A9J6QKE7"/>
<proteinExistence type="predicted"/>
<dbReference type="Proteomes" id="UP001061282">
    <property type="component" value="Unassembled WGS sequence"/>
</dbReference>